<comment type="caution">
    <text evidence="1">The sequence shown here is derived from an EMBL/GenBank/DDBJ whole genome shotgun (WGS) entry which is preliminary data.</text>
</comment>
<name>A0A955J1E0_UNCKA</name>
<reference evidence="1" key="2">
    <citation type="journal article" date="2021" name="Microbiome">
        <title>Successional dynamics and alternative stable states in a saline activated sludge microbial community over 9 years.</title>
        <authorList>
            <person name="Wang Y."/>
            <person name="Ye J."/>
            <person name="Ju F."/>
            <person name="Liu L."/>
            <person name="Boyd J.A."/>
            <person name="Deng Y."/>
            <person name="Parks D.H."/>
            <person name="Jiang X."/>
            <person name="Yin X."/>
            <person name="Woodcroft B.J."/>
            <person name="Tyson G.W."/>
            <person name="Hugenholtz P."/>
            <person name="Polz M.F."/>
            <person name="Zhang T."/>
        </authorList>
    </citation>
    <scope>NUCLEOTIDE SEQUENCE</scope>
    <source>
        <strain evidence="1">HKST-UBA79</strain>
    </source>
</reference>
<organism evidence="1 2">
    <name type="scientific">candidate division WWE3 bacterium</name>
    <dbReference type="NCBI Taxonomy" id="2053526"/>
    <lineage>
        <taxon>Bacteria</taxon>
        <taxon>Katanobacteria</taxon>
    </lineage>
</organism>
<proteinExistence type="predicted"/>
<sequence>MTVETTYSRDPKELLIIIDYLNPTQEAEERIQQIRTTFRELYAYAYSAYAGAVQEECNTWEETPTVEDLFESLRFERVYRAKSRLAEKIGAEADFIDVLQREELKYRAYTENITHTSTAAKEVVTLAEPFFRAIASDEKALDIFGEDWEMIYTTI</sequence>
<protein>
    <submittedName>
        <fullName evidence="1">Uncharacterized protein</fullName>
    </submittedName>
</protein>
<dbReference type="EMBL" id="JAGQNX010000012">
    <property type="protein sequence ID" value="MCA9307969.1"/>
    <property type="molecule type" value="Genomic_DNA"/>
</dbReference>
<dbReference type="AlphaFoldDB" id="A0A955J1E0"/>
<evidence type="ECO:0000313" key="1">
    <source>
        <dbReference type="EMBL" id="MCA9307969.1"/>
    </source>
</evidence>
<dbReference type="Proteomes" id="UP000740557">
    <property type="component" value="Unassembled WGS sequence"/>
</dbReference>
<evidence type="ECO:0000313" key="2">
    <source>
        <dbReference type="Proteomes" id="UP000740557"/>
    </source>
</evidence>
<reference evidence="1" key="1">
    <citation type="submission" date="2020-04" db="EMBL/GenBank/DDBJ databases">
        <authorList>
            <person name="Zhang T."/>
        </authorList>
    </citation>
    <scope>NUCLEOTIDE SEQUENCE</scope>
    <source>
        <strain evidence="1">HKST-UBA79</strain>
    </source>
</reference>
<gene>
    <name evidence="1" type="ORF">KC980_00485</name>
</gene>
<accession>A0A955J1E0</accession>